<dbReference type="EMBL" id="FLUL01000001">
    <property type="protein sequence ID" value="SBV92628.1"/>
    <property type="molecule type" value="Genomic_DNA"/>
</dbReference>
<dbReference type="AlphaFoldDB" id="A0A212IZI0"/>
<accession>A0A212IZI0</accession>
<organism evidence="1">
    <name type="scientific">uncultured Dysgonomonas sp</name>
    <dbReference type="NCBI Taxonomy" id="206096"/>
    <lineage>
        <taxon>Bacteria</taxon>
        <taxon>Pseudomonadati</taxon>
        <taxon>Bacteroidota</taxon>
        <taxon>Bacteroidia</taxon>
        <taxon>Bacteroidales</taxon>
        <taxon>Dysgonomonadaceae</taxon>
        <taxon>Dysgonomonas</taxon>
        <taxon>environmental samples</taxon>
    </lineage>
</organism>
<sequence>MLDNTAIQPIENFYMKTLSKLKLDNLNKVELD</sequence>
<protein>
    <submittedName>
        <fullName evidence="1">Uncharacterized protein</fullName>
    </submittedName>
</protein>
<reference evidence="1" key="1">
    <citation type="submission" date="2016-04" db="EMBL/GenBank/DDBJ databases">
        <authorList>
            <person name="Evans L.H."/>
            <person name="Alamgir A."/>
            <person name="Owens N."/>
            <person name="Weber N.D."/>
            <person name="Virtaneva K."/>
            <person name="Barbian K."/>
            <person name="Babar A."/>
            <person name="Rosenke K."/>
        </authorList>
    </citation>
    <scope>NUCLEOTIDE SEQUENCE</scope>
    <source>
        <strain evidence="1">86-2</strain>
    </source>
</reference>
<name>A0A212IZI0_9BACT</name>
<evidence type="ECO:0000313" key="1">
    <source>
        <dbReference type="EMBL" id="SBV92628.1"/>
    </source>
</evidence>
<gene>
    <name evidence="1" type="ORF">KL86DYS2_10396</name>
</gene>
<proteinExistence type="predicted"/>